<name>A0ACA9PT61_9GLOM</name>
<keyword evidence="2" id="KW-1185">Reference proteome</keyword>
<protein>
    <submittedName>
        <fullName evidence="1">57_t:CDS:1</fullName>
    </submittedName>
</protein>
<accession>A0ACA9PT61</accession>
<feature type="non-terminal residue" evidence="1">
    <location>
        <position position="1"/>
    </location>
</feature>
<reference evidence="1" key="1">
    <citation type="submission" date="2021-06" db="EMBL/GenBank/DDBJ databases">
        <authorList>
            <person name="Kallberg Y."/>
            <person name="Tangrot J."/>
            <person name="Rosling A."/>
        </authorList>
    </citation>
    <scope>NUCLEOTIDE SEQUENCE</scope>
    <source>
        <strain evidence="1">IL203A</strain>
    </source>
</reference>
<organism evidence="1 2">
    <name type="scientific">Dentiscutata heterogama</name>
    <dbReference type="NCBI Taxonomy" id="1316150"/>
    <lineage>
        <taxon>Eukaryota</taxon>
        <taxon>Fungi</taxon>
        <taxon>Fungi incertae sedis</taxon>
        <taxon>Mucoromycota</taxon>
        <taxon>Glomeromycotina</taxon>
        <taxon>Glomeromycetes</taxon>
        <taxon>Diversisporales</taxon>
        <taxon>Gigasporaceae</taxon>
        <taxon>Dentiscutata</taxon>
    </lineage>
</organism>
<dbReference type="Proteomes" id="UP000789702">
    <property type="component" value="Unassembled WGS sequence"/>
</dbReference>
<comment type="caution">
    <text evidence="1">The sequence shown here is derived from an EMBL/GenBank/DDBJ whole genome shotgun (WGS) entry which is preliminary data.</text>
</comment>
<gene>
    <name evidence="1" type="ORF">DHETER_LOCUS12857</name>
</gene>
<evidence type="ECO:0000313" key="2">
    <source>
        <dbReference type="Proteomes" id="UP000789702"/>
    </source>
</evidence>
<sequence>ASGKYTPGWCVAILDGASSTMLDGFNAIDKIKKHPENVNQ</sequence>
<feature type="non-terminal residue" evidence="1">
    <location>
        <position position="40"/>
    </location>
</feature>
<evidence type="ECO:0000313" key="1">
    <source>
        <dbReference type="EMBL" id="CAG8721366.1"/>
    </source>
</evidence>
<proteinExistence type="predicted"/>
<dbReference type="EMBL" id="CAJVPU010033013">
    <property type="protein sequence ID" value="CAG8721366.1"/>
    <property type="molecule type" value="Genomic_DNA"/>
</dbReference>